<accession>A0A0C9Y1Z6</accession>
<name>A0A0C9Y1Z6_9AGAR</name>
<dbReference type="EMBL" id="KN838598">
    <property type="protein sequence ID" value="KIK02073.1"/>
    <property type="molecule type" value="Genomic_DNA"/>
</dbReference>
<sequence length="326" mass="35989">MSLGLRSCSFGYARTVYYRLYAKDGPIRSNNPIYSNNPFISRTRPIFVPPPRNALSVKRYLCKIEGFSGPTSSTLLFESLSSKTAVEESFRLAVREYSGPGISEDDPMVLVVGVEDAEKRSASTARTEGLPEAELREPRCVYYRLYDENGVLASKTAFDLEDSSLGLIKTRFIPPPQTVSSLSFLVMKAESIVARTVQLFKDMDGEVPMTDNDYLPLEAQVYPGHDKDDPIMIVCSQENEGRAGTPPREDEAVVGPLDPGLPKQLRGGTTWNPHKTSQADWLPFEKGEIMYTDGIKTSSFILGGLTPYTGYIAMNSAGRKGFVHDG</sequence>
<organism evidence="1 2">
    <name type="scientific">Laccaria amethystina LaAM-08-1</name>
    <dbReference type="NCBI Taxonomy" id="1095629"/>
    <lineage>
        <taxon>Eukaryota</taxon>
        <taxon>Fungi</taxon>
        <taxon>Dikarya</taxon>
        <taxon>Basidiomycota</taxon>
        <taxon>Agaricomycotina</taxon>
        <taxon>Agaricomycetes</taxon>
        <taxon>Agaricomycetidae</taxon>
        <taxon>Agaricales</taxon>
        <taxon>Agaricineae</taxon>
        <taxon>Hydnangiaceae</taxon>
        <taxon>Laccaria</taxon>
    </lineage>
</organism>
<keyword evidence="2" id="KW-1185">Reference proteome</keyword>
<reference evidence="2" key="2">
    <citation type="submission" date="2015-01" db="EMBL/GenBank/DDBJ databases">
        <title>Evolutionary Origins and Diversification of the Mycorrhizal Mutualists.</title>
        <authorList>
            <consortium name="DOE Joint Genome Institute"/>
            <consortium name="Mycorrhizal Genomics Consortium"/>
            <person name="Kohler A."/>
            <person name="Kuo A."/>
            <person name="Nagy L.G."/>
            <person name="Floudas D."/>
            <person name="Copeland A."/>
            <person name="Barry K.W."/>
            <person name="Cichocki N."/>
            <person name="Veneault-Fourrey C."/>
            <person name="LaButti K."/>
            <person name="Lindquist E.A."/>
            <person name="Lipzen A."/>
            <person name="Lundell T."/>
            <person name="Morin E."/>
            <person name="Murat C."/>
            <person name="Riley R."/>
            <person name="Ohm R."/>
            <person name="Sun H."/>
            <person name="Tunlid A."/>
            <person name="Henrissat B."/>
            <person name="Grigoriev I.V."/>
            <person name="Hibbett D.S."/>
            <person name="Martin F."/>
        </authorList>
    </citation>
    <scope>NUCLEOTIDE SEQUENCE [LARGE SCALE GENOMIC DNA]</scope>
    <source>
        <strain evidence="2">LaAM-08-1</strain>
    </source>
</reference>
<dbReference type="HOGENOM" id="CLU_033651_2_1_1"/>
<dbReference type="OrthoDB" id="2995174at2759"/>
<gene>
    <name evidence="1" type="ORF">K443DRAFT_6472</name>
</gene>
<evidence type="ECO:0000313" key="1">
    <source>
        <dbReference type="EMBL" id="KIK02073.1"/>
    </source>
</evidence>
<reference evidence="1 2" key="1">
    <citation type="submission" date="2014-04" db="EMBL/GenBank/DDBJ databases">
        <authorList>
            <consortium name="DOE Joint Genome Institute"/>
            <person name="Kuo A."/>
            <person name="Kohler A."/>
            <person name="Nagy L.G."/>
            <person name="Floudas D."/>
            <person name="Copeland A."/>
            <person name="Barry K.W."/>
            <person name="Cichocki N."/>
            <person name="Veneault-Fourrey C."/>
            <person name="LaButti K."/>
            <person name="Lindquist E.A."/>
            <person name="Lipzen A."/>
            <person name="Lundell T."/>
            <person name="Morin E."/>
            <person name="Murat C."/>
            <person name="Sun H."/>
            <person name="Tunlid A."/>
            <person name="Henrissat B."/>
            <person name="Grigoriev I.V."/>
            <person name="Hibbett D.S."/>
            <person name="Martin F."/>
            <person name="Nordberg H.P."/>
            <person name="Cantor M.N."/>
            <person name="Hua S.X."/>
        </authorList>
    </citation>
    <scope>NUCLEOTIDE SEQUENCE [LARGE SCALE GENOMIC DNA]</scope>
    <source>
        <strain evidence="1 2">LaAM-08-1</strain>
    </source>
</reference>
<dbReference type="Proteomes" id="UP000054477">
    <property type="component" value="Unassembled WGS sequence"/>
</dbReference>
<protein>
    <submittedName>
        <fullName evidence="1">Uncharacterized protein</fullName>
    </submittedName>
</protein>
<dbReference type="AlphaFoldDB" id="A0A0C9Y1Z6"/>
<proteinExistence type="predicted"/>
<evidence type="ECO:0000313" key="2">
    <source>
        <dbReference type="Proteomes" id="UP000054477"/>
    </source>
</evidence>